<keyword evidence="1" id="KW-0812">Transmembrane</keyword>
<keyword evidence="1" id="KW-1133">Transmembrane helix</keyword>
<feature type="transmembrane region" description="Helical" evidence="1">
    <location>
        <begin position="12"/>
        <end position="34"/>
    </location>
</feature>
<comment type="caution">
    <text evidence="2">The sequence shown here is derived from an EMBL/GenBank/DDBJ whole genome shotgun (WGS) entry which is preliminary data.</text>
</comment>
<evidence type="ECO:0008006" key="4">
    <source>
        <dbReference type="Google" id="ProtNLM"/>
    </source>
</evidence>
<keyword evidence="1" id="KW-0472">Membrane</keyword>
<feature type="transmembrane region" description="Helical" evidence="1">
    <location>
        <begin position="223"/>
        <end position="241"/>
    </location>
</feature>
<feature type="transmembrane region" description="Helical" evidence="1">
    <location>
        <begin position="178"/>
        <end position="211"/>
    </location>
</feature>
<reference evidence="2 3" key="1">
    <citation type="submission" date="2022-01" db="EMBL/GenBank/DDBJ databases">
        <title>Dethiosulfovibrio faecalis sp. nov., a novel proteolytic, non-sulfur-reducing bacterium isolated from a marine aquaculture solid waste bioreactor.</title>
        <authorList>
            <person name="Grabowski S."/>
            <person name="Apolinario E."/>
            <person name="Schneider N."/>
            <person name="Marshall C.W."/>
            <person name="Sowers K.R."/>
        </authorList>
    </citation>
    <scope>NUCLEOTIDE SEQUENCE [LARGE SCALE GENOMIC DNA]</scope>
    <source>
        <strain evidence="2 3">DSM 12537</strain>
    </source>
</reference>
<feature type="transmembrane region" description="Helical" evidence="1">
    <location>
        <begin position="142"/>
        <end position="172"/>
    </location>
</feature>
<name>A0ABS9ELX9_9BACT</name>
<feature type="transmembrane region" description="Helical" evidence="1">
    <location>
        <begin position="101"/>
        <end position="122"/>
    </location>
</feature>
<accession>A0ABS9ELX9</accession>
<dbReference type="Proteomes" id="UP001200430">
    <property type="component" value="Unassembled WGS sequence"/>
</dbReference>
<protein>
    <recommendedName>
        <fullName evidence="4">Oligosaccharide repeat unit polymerase</fullName>
    </recommendedName>
</protein>
<dbReference type="EMBL" id="JAKGUD010000004">
    <property type="protein sequence ID" value="MCF4142206.1"/>
    <property type="molecule type" value="Genomic_DNA"/>
</dbReference>
<feature type="transmembrane region" description="Helical" evidence="1">
    <location>
        <begin position="40"/>
        <end position="60"/>
    </location>
</feature>
<sequence length="385" mass="43869">MFLFLFYKIIFFSRILDFKFSMGLIFISLFFLGWRVNKNSLVYLFSQVCSICLSLIPLLVNQSKDIVMSKSLVGAFLYSAAICLLIEHKNIAIGKKEAIRIVFWGAFLQIIIGVYSFIFMEVRSKIFALEFISERAMSKTELMRLIGLGAVKYAGAGIYFGVVALIAMGVLIQKGRPFMAWATSLFFILAGSFFSRTTLVSVPLLFVIFILSNKNKITATIKAIDFLIVLILFALVLHNIFKEEPLYQWGLEPVYNLIEHQELRSNSTDGLKTMYSFPDKTRTYIFGDGKFVSRDVTGRDSGYYMHTDVGYLRLLYYGGVPMIIVYFIPCMVATVLYMKSRPQKTEKYVFLSLIAFILVVNLKGLASANFVTDIFLFSSFKRNNP</sequence>
<evidence type="ECO:0000313" key="2">
    <source>
        <dbReference type="EMBL" id="MCF4142206.1"/>
    </source>
</evidence>
<proteinExistence type="predicted"/>
<evidence type="ECO:0000256" key="1">
    <source>
        <dbReference type="SAM" id="Phobius"/>
    </source>
</evidence>
<evidence type="ECO:0000313" key="3">
    <source>
        <dbReference type="Proteomes" id="UP001200430"/>
    </source>
</evidence>
<gene>
    <name evidence="2" type="ORF">L2W38_05215</name>
</gene>
<feature type="transmembrane region" description="Helical" evidence="1">
    <location>
        <begin position="348"/>
        <end position="371"/>
    </location>
</feature>
<keyword evidence="3" id="KW-1185">Reference proteome</keyword>
<feature type="transmembrane region" description="Helical" evidence="1">
    <location>
        <begin position="314"/>
        <end position="336"/>
    </location>
</feature>
<organism evidence="2 3">
    <name type="scientific">Dethiosulfovibrio marinus</name>
    <dbReference type="NCBI Taxonomy" id="133532"/>
    <lineage>
        <taxon>Bacteria</taxon>
        <taxon>Thermotogati</taxon>
        <taxon>Synergistota</taxon>
        <taxon>Synergistia</taxon>
        <taxon>Synergistales</taxon>
        <taxon>Dethiosulfovibrionaceae</taxon>
        <taxon>Dethiosulfovibrio</taxon>
    </lineage>
</organism>